<name>A0ABP7L8D7_9ACTN</name>
<feature type="region of interest" description="Disordered" evidence="1">
    <location>
        <begin position="374"/>
        <end position="518"/>
    </location>
</feature>
<dbReference type="RefSeq" id="WP_345553636.1">
    <property type="nucleotide sequence ID" value="NZ_BAAAZA010000036.1"/>
</dbReference>
<feature type="compositionally biased region" description="Basic and acidic residues" evidence="1">
    <location>
        <begin position="120"/>
        <end position="133"/>
    </location>
</feature>
<feature type="compositionally biased region" description="Pro residues" evidence="1">
    <location>
        <begin position="219"/>
        <end position="230"/>
    </location>
</feature>
<comment type="caution">
    <text evidence="2">The sequence shown here is derived from an EMBL/GenBank/DDBJ whole genome shotgun (WGS) entry which is preliminary data.</text>
</comment>
<dbReference type="EMBL" id="BAAAZA010000036">
    <property type="protein sequence ID" value="GAA3896826.1"/>
    <property type="molecule type" value="Genomic_DNA"/>
</dbReference>
<protein>
    <recommendedName>
        <fullName evidence="4">Tetratricopeptide repeat protein</fullName>
    </recommendedName>
</protein>
<feature type="compositionally biased region" description="Low complexity" evidence="1">
    <location>
        <begin position="231"/>
        <end position="266"/>
    </location>
</feature>
<proteinExistence type="predicted"/>
<feature type="region of interest" description="Disordered" evidence="1">
    <location>
        <begin position="1"/>
        <end position="51"/>
    </location>
</feature>
<dbReference type="Proteomes" id="UP001501563">
    <property type="component" value="Unassembled WGS sequence"/>
</dbReference>
<organism evidence="2 3">
    <name type="scientific">Streptomyces lannensis</name>
    <dbReference type="NCBI Taxonomy" id="766498"/>
    <lineage>
        <taxon>Bacteria</taxon>
        <taxon>Bacillati</taxon>
        <taxon>Actinomycetota</taxon>
        <taxon>Actinomycetes</taxon>
        <taxon>Kitasatosporales</taxon>
        <taxon>Streptomycetaceae</taxon>
        <taxon>Streptomyces</taxon>
    </lineage>
</organism>
<feature type="compositionally biased region" description="Low complexity" evidence="1">
    <location>
        <begin position="290"/>
        <end position="319"/>
    </location>
</feature>
<evidence type="ECO:0000256" key="1">
    <source>
        <dbReference type="SAM" id="MobiDB-lite"/>
    </source>
</evidence>
<feature type="compositionally biased region" description="Low complexity" evidence="1">
    <location>
        <begin position="423"/>
        <end position="435"/>
    </location>
</feature>
<evidence type="ECO:0000313" key="3">
    <source>
        <dbReference type="Proteomes" id="UP001501563"/>
    </source>
</evidence>
<accession>A0ABP7L8D7</accession>
<evidence type="ECO:0008006" key="4">
    <source>
        <dbReference type="Google" id="ProtNLM"/>
    </source>
</evidence>
<reference evidence="3" key="1">
    <citation type="journal article" date="2019" name="Int. J. Syst. Evol. Microbiol.">
        <title>The Global Catalogue of Microorganisms (GCM) 10K type strain sequencing project: providing services to taxonomists for standard genome sequencing and annotation.</title>
        <authorList>
            <consortium name="The Broad Institute Genomics Platform"/>
            <consortium name="The Broad Institute Genome Sequencing Center for Infectious Disease"/>
            <person name="Wu L."/>
            <person name="Ma J."/>
        </authorList>
    </citation>
    <scope>NUCLEOTIDE SEQUENCE [LARGE SCALE GENOMIC DNA]</scope>
    <source>
        <strain evidence="3">JCM 16578</strain>
    </source>
</reference>
<feature type="compositionally biased region" description="Basic and acidic residues" evidence="1">
    <location>
        <begin position="1"/>
        <end position="10"/>
    </location>
</feature>
<evidence type="ECO:0000313" key="2">
    <source>
        <dbReference type="EMBL" id="GAA3896826.1"/>
    </source>
</evidence>
<feature type="compositionally biased region" description="Pro residues" evidence="1">
    <location>
        <begin position="457"/>
        <end position="466"/>
    </location>
</feature>
<feature type="region of interest" description="Disordered" evidence="1">
    <location>
        <begin position="113"/>
        <end position="353"/>
    </location>
</feature>
<feature type="compositionally biased region" description="Low complexity" evidence="1">
    <location>
        <begin position="35"/>
        <end position="51"/>
    </location>
</feature>
<sequence>MTRLSRDQKRGRSASGAASEGGAGTGTAPIEVRVPAAPGTETTVGGTPVAVGPDQEAQEVVLDHLHRRALATGRPVVATVHDERIGYVVAIRVYVDGSSEYAVEPVRMDTAGTADAPQAQRHDEPTHGSRPVDAEEPAPGASAPTFPLRAVPEPNGPSVTRPPTASRPSPPAGVPGGPGMPGVQSPDGGTGTSLPGAAPEPTGTRPARPAGPTSGAPSMSPPVPATPPTTPTARPVAPPATGAPGATAPQPAPAPASAVWASAPAAPDRPVPSPAAPPAPMAGPQPAPASPATARATGPVPSDRPASVPAASSVRSSPSAPLPPAAAPSSGQGPAPRPESHETGRDVAQGLPGGTVSTFVLRAVPEDAALISVTPGPAQVLPAQDAAGGRPTSTRGEAAPAPQAPGTVSAPTGTFGPPPVIPAGPVAPSSSQATAPPSPMPLSRHATTGAPPSSAAVPPPAWPAPAPSSVETPEVLAPPATDADSEPAPYSAPDWKPTPPPKTVPVSEVEEEAKEPPVREFDSMAEAVLAPDSGAVPPDGAGGPIAEPMARINAAVKQGRIEEAAALAERTVADASGSLGDDHPDVLRLRELTAYIAYLATDVLRSFHLSLELARLRHRLGDSRGAYGNVQSAAAAWRAVRDPIQGLHLGRDLIEVWSELAASEGPAADDLDQLEQARNRMGRLADRARVAAAGEPPRPQ</sequence>
<gene>
    <name evidence="2" type="ORF">GCM10022207_76500</name>
</gene>
<keyword evidence="3" id="KW-1185">Reference proteome</keyword>
<feature type="compositionally biased region" description="Pro residues" evidence="1">
    <location>
        <begin position="267"/>
        <end position="289"/>
    </location>
</feature>